<protein>
    <submittedName>
        <fullName evidence="1">6843_t:CDS:1</fullName>
    </submittedName>
</protein>
<comment type="caution">
    <text evidence="1">The sequence shown here is derived from an EMBL/GenBank/DDBJ whole genome shotgun (WGS) entry which is preliminary data.</text>
</comment>
<name>A0ACA9N5F7_9GLOM</name>
<gene>
    <name evidence="1" type="ORF">DHETER_LOCUS8618</name>
</gene>
<dbReference type="Proteomes" id="UP000789702">
    <property type="component" value="Unassembled WGS sequence"/>
</dbReference>
<feature type="non-terminal residue" evidence="1">
    <location>
        <position position="51"/>
    </location>
</feature>
<feature type="non-terminal residue" evidence="1">
    <location>
        <position position="1"/>
    </location>
</feature>
<organism evidence="1 2">
    <name type="scientific">Dentiscutata heterogama</name>
    <dbReference type="NCBI Taxonomy" id="1316150"/>
    <lineage>
        <taxon>Eukaryota</taxon>
        <taxon>Fungi</taxon>
        <taxon>Fungi incertae sedis</taxon>
        <taxon>Mucoromycota</taxon>
        <taxon>Glomeromycotina</taxon>
        <taxon>Glomeromycetes</taxon>
        <taxon>Diversisporales</taxon>
        <taxon>Gigasporaceae</taxon>
        <taxon>Dentiscutata</taxon>
    </lineage>
</organism>
<keyword evidence="2" id="KW-1185">Reference proteome</keyword>
<evidence type="ECO:0000313" key="1">
    <source>
        <dbReference type="EMBL" id="CAG8636254.1"/>
    </source>
</evidence>
<sequence>ANTCPPEFILFDIFNSEVLADNEIKVLVINKAEDKESGDSSLSNVYDDKCS</sequence>
<evidence type="ECO:0000313" key="2">
    <source>
        <dbReference type="Proteomes" id="UP000789702"/>
    </source>
</evidence>
<accession>A0ACA9N5F7</accession>
<reference evidence="1" key="1">
    <citation type="submission" date="2021-06" db="EMBL/GenBank/DDBJ databases">
        <authorList>
            <person name="Kallberg Y."/>
            <person name="Tangrot J."/>
            <person name="Rosling A."/>
        </authorList>
    </citation>
    <scope>NUCLEOTIDE SEQUENCE</scope>
    <source>
        <strain evidence="1">IL203A</strain>
    </source>
</reference>
<dbReference type="EMBL" id="CAJVPU010013942">
    <property type="protein sequence ID" value="CAG8636254.1"/>
    <property type="molecule type" value="Genomic_DNA"/>
</dbReference>
<proteinExistence type="predicted"/>